<name>A0A501WWY8_9RHOB</name>
<gene>
    <name evidence="2" type="ORF">FJM51_05670</name>
</gene>
<dbReference type="Gene3D" id="3.90.550.10">
    <property type="entry name" value="Spore Coat Polysaccharide Biosynthesis Protein SpsA, Chain A"/>
    <property type="match status" value="1"/>
</dbReference>
<dbReference type="RefSeq" id="WP_140453146.1">
    <property type="nucleotide sequence ID" value="NZ_VFRP01000003.1"/>
</dbReference>
<evidence type="ECO:0000313" key="3">
    <source>
        <dbReference type="Proteomes" id="UP000319255"/>
    </source>
</evidence>
<reference evidence="2 3" key="1">
    <citation type="submission" date="2019-06" db="EMBL/GenBank/DDBJ databases">
        <title>A novel bacterium of genus Amaricoccus, isolated from marine sediment.</title>
        <authorList>
            <person name="Huang H."/>
            <person name="Mo K."/>
            <person name="Hu Y."/>
        </authorList>
    </citation>
    <scope>NUCLEOTIDE SEQUENCE [LARGE SCALE GENOMIC DNA]</scope>
    <source>
        <strain evidence="2 3">HB172011</strain>
    </source>
</reference>
<evidence type="ECO:0000259" key="1">
    <source>
        <dbReference type="Pfam" id="PF03407"/>
    </source>
</evidence>
<dbReference type="SUPFAM" id="SSF53448">
    <property type="entry name" value="Nucleotide-diphospho-sugar transferases"/>
    <property type="match status" value="1"/>
</dbReference>
<dbReference type="Proteomes" id="UP000319255">
    <property type="component" value="Unassembled WGS sequence"/>
</dbReference>
<dbReference type="EMBL" id="VFRP01000003">
    <property type="protein sequence ID" value="TPE52664.1"/>
    <property type="molecule type" value="Genomic_DNA"/>
</dbReference>
<evidence type="ECO:0000313" key="2">
    <source>
        <dbReference type="EMBL" id="TPE52664.1"/>
    </source>
</evidence>
<dbReference type="InterPro" id="IPR005069">
    <property type="entry name" value="Nucl-diP-sugar_transferase"/>
</dbReference>
<proteinExistence type="predicted"/>
<keyword evidence="3" id="KW-1185">Reference proteome</keyword>
<dbReference type="OrthoDB" id="181606at2"/>
<dbReference type="Pfam" id="PF03407">
    <property type="entry name" value="Nucleotid_trans"/>
    <property type="match status" value="1"/>
</dbReference>
<protein>
    <recommendedName>
        <fullName evidence="1">Nucleotide-diphospho-sugar transferase domain-containing protein</fullName>
    </recommendedName>
</protein>
<sequence>MTGRGVIYVATGAAHIEAARDSARSVRRTNPDLGLAIFADSADVGPEFDIVEPVAGAHVRSKIDYLPRTPFAETLYLDGDTRVLGDLGEMFRLLDRFAVAAAHRVRDTDRVLRPKEYDPVPSAFPEHNGGVLLYRASPEVIAFFETWREAYHRAGFVADQISFRRVLWESDLRVAVLPPRFNTRRYTWIDRFLSRRPPPVILHANRFHPTKRGGPIRRRLEALLGPGV</sequence>
<dbReference type="AlphaFoldDB" id="A0A501WWY8"/>
<comment type="caution">
    <text evidence="2">The sequence shown here is derived from an EMBL/GenBank/DDBJ whole genome shotgun (WGS) entry which is preliminary data.</text>
</comment>
<organism evidence="2 3">
    <name type="scientific">Amaricoccus solimangrovi</name>
    <dbReference type="NCBI Taxonomy" id="2589815"/>
    <lineage>
        <taxon>Bacteria</taxon>
        <taxon>Pseudomonadati</taxon>
        <taxon>Pseudomonadota</taxon>
        <taxon>Alphaproteobacteria</taxon>
        <taxon>Rhodobacterales</taxon>
        <taxon>Paracoccaceae</taxon>
        <taxon>Amaricoccus</taxon>
    </lineage>
</organism>
<dbReference type="InterPro" id="IPR029044">
    <property type="entry name" value="Nucleotide-diphossugar_trans"/>
</dbReference>
<feature type="domain" description="Nucleotide-diphospho-sugar transferase" evidence="1">
    <location>
        <begin position="104"/>
        <end position="205"/>
    </location>
</feature>
<accession>A0A501WWY8</accession>